<comment type="caution">
    <text evidence="2">The sequence shown here is derived from an EMBL/GenBank/DDBJ whole genome shotgun (WGS) entry which is preliminary data.</text>
</comment>
<organism evidence="2 3">
    <name type="scientific">Vanilla planifolia</name>
    <name type="common">Vanilla</name>
    <dbReference type="NCBI Taxonomy" id="51239"/>
    <lineage>
        <taxon>Eukaryota</taxon>
        <taxon>Viridiplantae</taxon>
        <taxon>Streptophyta</taxon>
        <taxon>Embryophyta</taxon>
        <taxon>Tracheophyta</taxon>
        <taxon>Spermatophyta</taxon>
        <taxon>Magnoliopsida</taxon>
        <taxon>Liliopsida</taxon>
        <taxon>Asparagales</taxon>
        <taxon>Orchidaceae</taxon>
        <taxon>Vanilloideae</taxon>
        <taxon>Vanilleae</taxon>
        <taxon>Vanilla</taxon>
    </lineage>
</organism>
<dbReference type="Proteomes" id="UP000639772">
    <property type="component" value="Chromosome 11"/>
</dbReference>
<gene>
    <name evidence="2" type="ORF">HPP92_021121</name>
</gene>
<evidence type="ECO:0000313" key="3">
    <source>
        <dbReference type="Proteomes" id="UP000639772"/>
    </source>
</evidence>
<reference evidence="2 3" key="1">
    <citation type="journal article" date="2020" name="Nat. Food">
        <title>A phased Vanilla planifolia genome enables genetic improvement of flavour and production.</title>
        <authorList>
            <person name="Hasing T."/>
            <person name="Tang H."/>
            <person name="Brym M."/>
            <person name="Khazi F."/>
            <person name="Huang T."/>
            <person name="Chambers A.H."/>
        </authorList>
    </citation>
    <scope>NUCLEOTIDE SEQUENCE [LARGE SCALE GENOMIC DNA]</scope>
    <source>
        <tissue evidence="2">Leaf</tissue>
    </source>
</reference>
<accession>A0A835Q1R0</accession>
<proteinExistence type="predicted"/>
<dbReference type="EMBL" id="JADCNM010000011">
    <property type="protein sequence ID" value="KAG0462645.1"/>
    <property type="molecule type" value="Genomic_DNA"/>
</dbReference>
<dbReference type="AlphaFoldDB" id="A0A835Q1R0"/>
<evidence type="ECO:0000313" key="2">
    <source>
        <dbReference type="EMBL" id="KAG0462645.1"/>
    </source>
</evidence>
<feature type="compositionally biased region" description="Basic and acidic residues" evidence="1">
    <location>
        <begin position="16"/>
        <end position="27"/>
    </location>
</feature>
<feature type="region of interest" description="Disordered" evidence="1">
    <location>
        <begin position="1"/>
        <end position="71"/>
    </location>
</feature>
<sequence length="152" mass="16685">MSEVGGGNAEPSPSSRAERFLARERCGTTRRRSRSYSGERENSSWTWREGNGRKQTKTNGQRPAEGNLPGRGVGFIQEACGRGREDSATVVAKLTRLIQSVREDYTKFNDIVAGKNPELVDDHDEDAAVGDRDDDVAVGDRDDDAAGGYFLF</sequence>
<evidence type="ECO:0000256" key="1">
    <source>
        <dbReference type="SAM" id="MobiDB-lite"/>
    </source>
</evidence>
<name>A0A835Q1R0_VANPL</name>
<protein>
    <submittedName>
        <fullName evidence="2">Uncharacterized protein</fullName>
    </submittedName>
</protein>